<dbReference type="Pfam" id="PF01381">
    <property type="entry name" value="HTH_3"/>
    <property type="match status" value="1"/>
</dbReference>
<dbReference type="CDD" id="cd00093">
    <property type="entry name" value="HTH_XRE"/>
    <property type="match status" value="1"/>
</dbReference>
<dbReference type="InterPro" id="IPR036271">
    <property type="entry name" value="Tet_transcr_reg_TetR-rel_C_sf"/>
</dbReference>
<feature type="DNA-binding region" description="H-T-H motif" evidence="2">
    <location>
        <begin position="105"/>
        <end position="124"/>
    </location>
</feature>
<protein>
    <submittedName>
        <fullName evidence="5">Transcriptional regulator, TetR family</fullName>
    </submittedName>
</protein>
<dbReference type="SUPFAM" id="SSF46689">
    <property type="entry name" value="Homeodomain-like"/>
    <property type="match status" value="1"/>
</dbReference>
<dbReference type="SUPFAM" id="SSF48498">
    <property type="entry name" value="Tetracyclin repressor-like, C-terminal domain"/>
    <property type="match status" value="1"/>
</dbReference>
<dbReference type="InterPro" id="IPR001387">
    <property type="entry name" value="Cro/C1-type_HTH"/>
</dbReference>
<sequence length="272" mass="30200">MSLRELASRIEVSPATVSAIENGKTRVDIGRLHAIAAALDVDARELLDRLGDPDLERSVEPQVVVSRPSAARADQSWRVFGPVKLDPVLRAAIDDFVDKGYHGSTMRSIATRARMSVPGVYHHYRSKQHLLVACLDMTMDELFVRVPAARDEGADPVERVALMVEALALFHMHRRKLALIGASEMRSFEPANRRRISALRNDLQHLLDAEIAEGVDRGLFATDSRHAGRAISTMCTSLSQWYRDNGHSSPERIATDYARFALGLLGSRVQNI</sequence>
<dbReference type="PRINTS" id="PR00455">
    <property type="entry name" value="HTHTETR"/>
</dbReference>
<evidence type="ECO:0000313" key="6">
    <source>
        <dbReference type="Proteomes" id="UP000219565"/>
    </source>
</evidence>
<reference evidence="5 6" key="1">
    <citation type="submission" date="2017-09" db="EMBL/GenBank/DDBJ databases">
        <authorList>
            <person name="Ehlers B."/>
            <person name="Leendertz F.H."/>
        </authorList>
    </citation>
    <scope>NUCLEOTIDE SEQUENCE [LARGE SCALE GENOMIC DNA]</scope>
    <source>
        <strain evidence="5 6">DSM 45537</strain>
    </source>
</reference>
<dbReference type="InterPro" id="IPR050109">
    <property type="entry name" value="HTH-type_TetR-like_transc_reg"/>
</dbReference>
<dbReference type="Pfam" id="PF00440">
    <property type="entry name" value="TetR_N"/>
    <property type="match status" value="1"/>
</dbReference>
<keyword evidence="1 2" id="KW-0238">DNA-binding</keyword>
<dbReference type="GO" id="GO:0000976">
    <property type="term" value="F:transcription cis-regulatory region binding"/>
    <property type="evidence" value="ECO:0007669"/>
    <property type="project" value="TreeGrafter"/>
</dbReference>
<dbReference type="PANTHER" id="PTHR30055">
    <property type="entry name" value="HTH-TYPE TRANSCRIPTIONAL REGULATOR RUTR"/>
    <property type="match status" value="1"/>
</dbReference>
<dbReference type="PROSITE" id="PS50943">
    <property type="entry name" value="HTH_CROC1"/>
    <property type="match status" value="1"/>
</dbReference>
<dbReference type="InterPro" id="IPR041490">
    <property type="entry name" value="KstR2_TetR_C"/>
</dbReference>
<accession>A0A285LX31</accession>
<dbReference type="EMBL" id="OBEG01000009">
    <property type="protein sequence ID" value="SNY89472.1"/>
    <property type="molecule type" value="Genomic_DNA"/>
</dbReference>
<dbReference type="SUPFAM" id="SSF47413">
    <property type="entry name" value="lambda repressor-like DNA-binding domains"/>
    <property type="match status" value="1"/>
</dbReference>
<dbReference type="SMART" id="SM00530">
    <property type="entry name" value="HTH_XRE"/>
    <property type="match status" value="1"/>
</dbReference>
<dbReference type="GO" id="GO:0003700">
    <property type="term" value="F:DNA-binding transcription factor activity"/>
    <property type="evidence" value="ECO:0007669"/>
    <property type="project" value="TreeGrafter"/>
</dbReference>
<dbReference type="InterPro" id="IPR001647">
    <property type="entry name" value="HTH_TetR"/>
</dbReference>
<dbReference type="Pfam" id="PF17932">
    <property type="entry name" value="TetR_C_24"/>
    <property type="match status" value="1"/>
</dbReference>
<name>A0A285LX31_9NOCA</name>
<evidence type="ECO:0000259" key="4">
    <source>
        <dbReference type="PROSITE" id="PS50977"/>
    </source>
</evidence>
<dbReference type="PROSITE" id="PS50977">
    <property type="entry name" value="HTH_TETR_2"/>
    <property type="match status" value="1"/>
</dbReference>
<dbReference type="PANTHER" id="PTHR30055:SF237">
    <property type="entry name" value="TRANSCRIPTIONAL REPRESSOR MCE3R"/>
    <property type="match status" value="1"/>
</dbReference>
<feature type="domain" description="HTH tetR-type" evidence="4">
    <location>
        <begin position="82"/>
        <end position="142"/>
    </location>
</feature>
<gene>
    <name evidence="5" type="ORF">SAMN04244553_6490</name>
</gene>
<keyword evidence="6" id="KW-1185">Reference proteome</keyword>
<evidence type="ECO:0000256" key="1">
    <source>
        <dbReference type="ARBA" id="ARBA00023125"/>
    </source>
</evidence>
<evidence type="ECO:0000256" key="2">
    <source>
        <dbReference type="PROSITE-ProRule" id="PRU00335"/>
    </source>
</evidence>
<dbReference type="Gene3D" id="1.10.260.40">
    <property type="entry name" value="lambda repressor-like DNA-binding domains"/>
    <property type="match status" value="1"/>
</dbReference>
<organism evidence="5 6">
    <name type="scientific">Nocardia amikacinitolerans</name>
    <dbReference type="NCBI Taxonomy" id="756689"/>
    <lineage>
        <taxon>Bacteria</taxon>
        <taxon>Bacillati</taxon>
        <taxon>Actinomycetota</taxon>
        <taxon>Actinomycetes</taxon>
        <taxon>Mycobacteriales</taxon>
        <taxon>Nocardiaceae</taxon>
        <taxon>Nocardia</taxon>
    </lineage>
</organism>
<evidence type="ECO:0000313" key="5">
    <source>
        <dbReference type="EMBL" id="SNY89472.1"/>
    </source>
</evidence>
<proteinExistence type="predicted"/>
<dbReference type="InterPro" id="IPR010982">
    <property type="entry name" value="Lambda_DNA-bd_dom_sf"/>
</dbReference>
<dbReference type="Gene3D" id="1.10.357.10">
    <property type="entry name" value="Tetracycline Repressor, domain 2"/>
    <property type="match status" value="1"/>
</dbReference>
<dbReference type="Proteomes" id="UP000219565">
    <property type="component" value="Unassembled WGS sequence"/>
</dbReference>
<dbReference type="AlphaFoldDB" id="A0A285LX31"/>
<evidence type="ECO:0000259" key="3">
    <source>
        <dbReference type="PROSITE" id="PS50943"/>
    </source>
</evidence>
<dbReference type="STRING" id="1379680.GCA_001612615_04411"/>
<feature type="domain" description="HTH cro/C1-type" evidence="3">
    <location>
        <begin position="1"/>
        <end position="46"/>
    </location>
</feature>
<dbReference type="InterPro" id="IPR009057">
    <property type="entry name" value="Homeodomain-like_sf"/>
</dbReference>